<feature type="chain" id="PRO_5046160902" evidence="2">
    <location>
        <begin position="18"/>
        <end position="90"/>
    </location>
</feature>
<feature type="compositionally biased region" description="Acidic residues" evidence="1">
    <location>
        <begin position="81"/>
        <end position="90"/>
    </location>
</feature>
<keyword evidence="2" id="KW-0732">Signal</keyword>
<evidence type="ECO:0000313" key="4">
    <source>
        <dbReference type="Proteomes" id="UP001548713"/>
    </source>
</evidence>
<dbReference type="Proteomes" id="UP001548713">
    <property type="component" value="Unassembled WGS sequence"/>
</dbReference>
<organism evidence="3 4">
    <name type="scientific">Novosphingobium kalidii</name>
    <dbReference type="NCBI Taxonomy" id="3230299"/>
    <lineage>
        <taxon>Bacteria</taxon>
        <taxon>Pseudomonadati</taxon>
        <taxon>Pseudomonadota</taxon>
        <taxon>Alphaproteobacteria</taxon>
        <taxon>Sphingomonadales</taxon>
        <taxon>Sphingomonadaceae</taxon>
        <taxon>Novosphingobium</taxon>
    </lineage>
</organism>
<name>A0ABV2D5E6_9SPHN</name>
<protein>
    <submittedName>
        <fullName evidence="3">Uncharacterized protein</fullName>
    </submittedName>
</protein>
<gene>
    <name evidence="3" type="ORF">ABVV53_16775</name>
</gene>
<dbReference type="EMBL" id="JBEWLY010000027">
    <property type="protein sequence ID" value="MET1757097.1"/>
    <property type="molecule type" value="Genomic_DNA"/>
</dbReference>
<proteinExistence type="predicted"/>
<sequence length="90" mass="8943">MKMLRALPLLLALSACGSQESEAPAKGSSFGEVLPGSVSDAMLPYNTASSAPPLEAGEGASFSAPEKAAGDARPAPPEATDASEPEPDAT</sequence>
<feature type="region of interest" description="Disordered" evidence="1">
    <location>
        <begin position="18"/>
        <end position="90"/>
    </location>
</feature>
<feature type="signal peptide" evidence="2">
    <location>
        <begin position="1"/>
        <end position="17"/>
    </location>
</feature>
<evidence type="ECO:0000256" key="1">
    <source>
        <dbReference type="SAM" id="MobiDB-lite"/>
    </source>
</evidence>
<accession>A0ABV2D5E6</accession>
<dbReference type="PROSITE" id="PS51257">
    <property type="entry name" value="PROKAR_LIPOPROTEIN"/>
    <property type="match status" value="1"/>
</dbReference>
<evidence type="ECO:0000256" key="2">
    <source>
        <dbReference type="SAM" id="SignalP"/>
    </source>
</evidence>
<dbReference type="RefSeq" id="WP_353985579.1">
    <property type="nucleotide sequence ID" value="NZ_JBEWLY010000027.1"/>
</dbReference>
<evidence type="ECO:0000313" key="3">
    <source>
        <dbReference type="EMBL" id="MET1757097.1"/>
    </source>
</evidence>
<comment type="caution">
    <text evidence="3">The sequence shown here is derived from an EMBL/GenBank/DDBJ whole genome shotgun (WGS) entry which is preliminary data.</text>
</comment>
<keyword evidence="4" id="KW-1185">Reference proteome</keyword>
<reference evidence="3 4" key="1">
    <citation type="submission" date="2024-07" db="EMBL/GenBank/DDBJ databases">
        <title>Novosphingobium kalidii RD2P27.</title>
        <authorList>
            <person name="Sun J.-Q."/>
        </authorList>
    </citation>
    <scope>NUCLEOTIDE SEQUENCE [LARGE SCALE GENOMIC DNA]</scope>
    <source>
        <strain evidence="3 4">RD2P27</strain>
    </source>
</reference>